<feature type="domain" description="Malic enzyme N-terminal" evidence="8">
    <location>
        <begin position="702"/>
        <end position="883"/>
    </location>
</feature>
<dbReference type="KEGG" id="phu:Phum_PHUM268250"/>
<keyword evidence="11" id="KW-1185">Reference proteome</keyword>
<dbReference type="GO" id="GO:0006108">
    <property type="term" value="P:malate metabolic process"/>
    <property type="evidence" value="ECO:0007669"/>
    <property type="project" value="TreeGrafter"/>
</dbReference>
<evidence type="ECO:0000256" key="2">
    <source>
        <dbReference type="ARBA" id="ARBA00001946"/>
    </source>
</evidence>
<dbReference type="Pfam" id="PF03949">
    <property type="entry name" value="Malic_M"/>
    <property type="match status" value="2"/>
</dbReference>
<dbReference type="EnsemblMetazoa" id="PHUM268250-RA">
    <property type="protein sequence ID" value="PHUM268250-PA"/>
    <property type="gene ID" value="PHUM268250"/>
</dbReference>
<evidence type="ECO:0000313" key="10">
    <source>
        <dbReference type="EnsemblMetazoa" id="PHUM268250-PA"/>
    </source>
</evidence>
<dbReference type="NCBIfam" id="NF010052">
    <property type="entry name" value="PRK13529.1"/>
    <property type="match status" value="2"/>
</dbReference>
<dbReference type="CTD" id="8235563"/>
<dbReference type="SUPFAM" id="SSF51735">
    <property type="entry name" value="NAD(P)-binding Rossmann-fold domains"/>
    <property type="match status" value="2"/>
</dbReference>
<dbReference type="FunFam" id="3.40.50.10380:FF:000008">
    <property type="entry name" value="Malic enzyme"/>
    <property type="match status" value="1"/>
</dbReference>
<dbReference type="FunFam" id="3.40.50.10380:FF:000004">
    <property type="entry name" value="Malic enzyme"/>
    <property type="match status" value="1"/>
</dbReference>
<protein>
    <recommendedName>
        <fullName evidence="6">Malic enzyme</fullName>
    </recommendedName>
</protein>
<dbReference type="PANTHER" id="PTHR23406:SF90">
    <property type="entry name" value="MALIC ENZYME-RELATED"/>
    <property type="match status" value="1"/>
</dbReference>
<feature type="domain" description="Malic enzyme NAD-binding" evidence="7">
    <location>
        <begin position="893"/>
        <end position="1144"/>
    </location>
</feature>
<dbReference type="STRING" id="121224.E0VKN6"/>
<dbReference type="OrthoDB" id="5365701at2759"/>
<evidence type="ECO:0000259" key="7">
    <source>
        <dbReference type="SMART" id="SM00919"/>
    </source>
</evidence>
<evidence type="ECO:0000256" key="4">
    <source>
        <dbReference type="ARBA" id="ARBA00022723"/>
    </source>
</evidence>
<evidence type="ECO:0000313" key="9">
    <source>
        <dbReference type="EMBL" id="EEB13942.1"/>
    </source>
</evidence>
<dbReference type="VEuPathDB" id="VectorBase:PHUM268250"/>
<comment type="cofactor">
    <cofactor evidence="2">
        <name>Mg(2+)</name>
        <dbReference type="ChEBI" id="CHEBI:18420"/>
    </cofactor>
</comment>
<dbReference type="OMA" id="HNWIDEG"/>
<dbReference type="HOGENOM" id="CLU_272662_0_0_1"/>
<dbReference type="EMBL" id="AAZO01003103">
    <property type="status" value="NOT_ANNOTATED_CDS"/>
    <property type="molecule type" value="Genomic_DNA"/>
</dbReference>
<dbReference type="Gene3D" id="3.40.50.720">
    <property type="entry name" value="NAD(P)-binding Rossmann-like Domain"/>
    <property type="match status" value="2"/>
</dbReference>
<reference evidence="10" key="3">
    <citation type="submission" date="2020-05" db="UniProtKB">
        <authorList>
            <consortium name="EnsemblMetazoa"/>
        </authorList>
    </citation>
    <scope>IDENTIFICATION</scope>
    <source>
        <strain evidence="10">USDA</strain>
    </source>
</reference>
<dbReference type="GO" id="GO:0051287">
    <property type="term" value="F:NAD binding"/>
    <property type="evidence" value="ECO:0007669"/>
    <property type="project" value="InterPro"/>
</dbReference>
<dbReference type="PANTHER" id="PTHR23406">
    <property type="entry name" value="MALIC ENZYME-RELATED"/>
    <property type="match status" value="1"/>
</dbReference>
<name>E0VKN6_PEDHC</name>
<evidence type="ECO:0000256" key="3">
    <source>
        <dbReference type="ARBA" id="ARBA00008785"/>
    </source>
</evidence>
<evidence type="ECO:0000256" key="6">
    <source>
        <dbReference type="RuleBase" id="RU003426"/>
    </source>
</evidence>
<dbReference type="InParanoid" id="E0VKN6"/>
<dbReference type="InterPro" id="IPR012302">
    <property type="entry name" value="Malic_NAD-bd"/>
</dbReference>
<dbReference type="SUPFAM" id="SSF53223">
    <property type="entry name" value="Aminoacid dehydrogenase-like, N-terminal domain"/>
    <property type="match status" value="2"/>
</dbReference>
<dbReference type="InterPro" id="IPR036291">
    <property type="entry name" value="NAD(P)-bd_dom_sf"/>
</dbReference>
<dbReference type="RefSeq" id="XP_002426680.1">
    <property type="nucleotide sequence ID" value="XM_002426635.1"/>
</dbReference>
<accession>E0VKN6</accession>
<dbReference type="CDD" id="cd05312">
    <property type="entry name" value="NAD_bind_1_malic_enz"/>
    <property type="match status" value="2"/>
</dbReference>
<dbReference type="Pfam" id="PF00390">
    <property type="entry name" value="malic"/>
    <property type="match status" value="2"/>
</dbReference>
<dbReference type="eggNOG" id="KOG1257">
    <property type="taxonomic scope" value="Eukaryota"/>
</dbReference>
<dbReference type="InterPro" id="IPR015884">
    <property type="entry name" value="Malic_enzyme_CS"/>
</dbReference>
<dbReference type="AlphaFoldDB" id="E0VKN6"/>
<keyword evidence="5 6" id="KW-0560">Oxidoreductase</keyword>
<feature type="domain" description="Malic enzyme NAD-binding" evidence="7">
    <location>
        <begin position="293"/>
        <end position="546"/>
    </location>
</feature>
<evidence type="ECO:0000256" key="1">
    <source>
        <dbReference type="ARBA" id="ARBA00001936"/>
    </source>
</evidence>
<dbReference type="InterPro" id="IPR001891">
    <property type="entry name" value="Malic_OxRdtase"/>
</dbReference>
<dbReference type="GO" id="GO:0005739">
    <property type="term" value="C:mitochondrion"/>
    <property type="evidence" value="ECO:0007669"/>
    <property type="project" value="TreeGrafter"/>
</dbReference>
<dbReference type="Gene3D" id="3.40.50.10380">
    <property type="entry name" value="Malic enzyme, N-terminal domain"/>
    <property type="match status" value="2"/>
</dbReference>
<comment type="similarity">
    <text evidence="3 6">Belongs to the malic enzymes family.</text>
</comment>
<evidence type="ECO:0000259" key="8">
    <source>
        <dbReference type="SMART" id="SM01274"/>
    </source>
</evidence>
<dbReference type="SMART" id="SM01274">
    <property type="entry name" value="malic"/>
    <property type="match status" value="2"/>
</dbReference>
<dbReference type="SMART" id="SM00919">
    <property type="entry name" value="Malic_M"/>
    <property type="match status" value="2"/>
</dbReference>
<evidence type="ECO:0000256" key="5">
    <source>
        <dbReference type="ARBA" id="ARBA00023002"/>
    </source>
</evidence>
<dbReference type="InterPro" id="IPR046346">
    <property type="entry name" value="Aminoacid_DH-like_N_sf"/>
</dbReference>
<dbReference type="InterPro" id="IPR012301">
    <property type="entry name" value="Malic_N_dom"/>
</dbReference>
<comment type="cofactor">
    <cofactor evidence="1">
        <name>Mn(2+)</name>
        <dbReference type="ChEBI" id="CHEBI:29035"/>
    </cofactor>
</comment>
<dbReference type="PRINTS" id="PR00072">
    <property type="entry name" value="MALOXRDTASE"/>
</dbReference>
<dbReference type="GeneID" id="8235563"/>
<organism>
    <name type="scientific">Pediculus humanus subsp. corporis</name>
    <name type="common">Body louse</name>
    <dbReference type="NCBI Taxonomy" id="121224"/>
    <lineage>
        <taxon>Eukaryota</taxon>
        <taxon>Metazoa</taxon>
        <taxon>Ecdysozoa</taxon>
        <taxon>Arthropoda</taxon>
        <taxon>Hexapoda</taxon>
        <taxon>Insecta</taxon>
        <taxon>Pterygota</taxon>
        <taxon>Neoptera</taxon>
        <taxon>Paraneoptera</taxon>
        <taxon>Psocodea</taxon>
        <taxon>Troctomorpha</taxon>
        <taxon>Phthiraptera</taxon>
        <taxon>Anoplura</taxon>
        <taxon>Pediculidae</taxon>
        <taxon>Pediculus</taxon>
    </lineage>
</organism>
<dbReference type="FunFam" id="3.40.50.720:FF:000060">
    <property type="entry name" value="Malic enzyme"/>
    <property type="match status" value="2"/>
</dbReference>
<dbReference type="EMBL" id="DS235250">
    <property type="protein sequence ID" value="EEB13942.1"/>
    <property type="molecule type" value="Genomic_DNA"/>
</dbReference>
<keyword evidence="4 6" id="KW-0479">Metal-binding</keyword>
<dbReference type="InterPro" id="IPR037062">
    <property type="entry name" value="Malic_N_dom_sf"/>
</dbReference>
<dbReference type="GO" id="GO:0046872">
    <property type="term" value="F:metal ion binding"/>
    <property type="evidence" value="ECO:0007669"/>
    <property type="project" value="UniProtKB-KW"/>
</dbReference>
<proteinExistence type="inferred from homology"/>
<gene>
    <name evidence="10" type="primary">8235563</name>
    <name evidence="9" type="ORF">Phum_PHUM268250</name>
</gene>
<dbReference type="PROSITE" id="PS00331">
    <property type="entry name" value="MALIC_ENZYMES"/>
    <property type="match status" value="2"/>
</dbReference>
<reference evidence="9" key="1">
    <citation type="submission" date="2007-04" db="EMBL/GenBank/DDBJ databases">
        <title>Annotation of Pediculus humanus corporis strain USDA.</title>
        <authorList>
            <person name="Kirkness E."/>
            <person name="Hannick L."/>
            <person name="Hass B."/>
            <person name="Bruggner R."/>
            <person name="Lawson D."/>
            <person name="Bidwell S."/>
            <person name="Joardar V."/>
            <person name="Caler E."/>
            <person name="Walenz B."/>
            <person name="Inman J."/>
            <person name="Schobel S."/>
            <person name="Galinsky K."/>
            <person name="Amedeo P."/>
            <person name="Strausberg R."/>
        </authorList>
    </citation>
    <scope>NUCLEOTIDE SEQUENCE</scope>
    <source>
        <strain evidence="9">USDA</strain>
    </source>
</reference>
<reference evidence="9" key="2">
    <citation type="submission" date="2007-04" db="EMBL/GenBank/DDBJ databases">
        <title>The genome of the human body louse.</title>
        <authorList>
            <consortium name="The Human Body Louse Genome Consortium"/>
            <person name="Kirkness E."/>
            <person name="Walenz B."/>
            <person name="Hass B."/>
            <person name="Bruggner R."/>
            <person name="Strausberg R."/>
        </authorList>
    </citation>
    <scope>NUCLEOTIDE SEQUENCE</scope>
    <source>
        <strain evidence="9">USDA</strain>
    </source>
</reference>
<sequence length="1184" mass="131355">MHVSGKKSLLKVPRVNFIQKKNYHEVTGDILTPSRIMGISHLRDPRLNKGLAFTLEERQILGIHGLMPPKFKTQEEQVELCKISVERYKEDLNKYLYLCELQERNEKLFFRLLSENIEMLMPIVYTPTVGLACQKFGLIYRRPRGLFITINDKNHVFEVLRNWPESDVKAICVTDGERILGLGDLGACGMGIPVGKLSLYTALAGIKPHQCLPITLDVGTNNSQLLEDPLYVGLRQRRVTGSRYDEFIDEFMQAVVKRYGCNTLIQFEDFGNHNAFRFLDKYIDSYCTFNDDIQGTAAVAVAGLLVTKRLTGKNLSDHTILFLGAGEAAVGIANLCTTAMRTEGLSIEEARKKIWMVDIDGLLAKDRPEGKLDGHKSAYVKDHAPTKDLLSVVTDIKPSIMIGASAAAGAFTPEILKKMAEYNERPIIFALSNPTSKAECTAEQAYIHTEGRCIFASGSPFPPVTYNGKTYKTGQGNNAYIFPGVALGVIATGMHHISNHLFILAAQALADSVSDADLEKGSIYPPLNSIRTCSVQIATDIAKYAYEKGLATHYPEPPSKRAFIEGQMYDYHYESVLPSTYTWPHQDAVNIPVKAVEFLLGKVSVVQNKKIKMFKDRVGQWTHGEYTGDNIIHNQTRGIDHLRDPQLNKGMAFTIEERQSLGIHGLLPPCIKTQEEQIRLCKLNVEGYDSDLSKYIYLMGLQDRNERLFYKLLQENVEQYMPLVYTPTVGLACQKYGLIFRRPRGLFITIHDKGHIYDVLKNWPERDVRAIVVTDGERILGLGDLGVCGMGIPVGKLSLYTALAGIKPHQCLPITLDVGTNNQAFLNDPLYIGLRQNRVTGPEYYAFINEFMEASVRRFGQNVLIQFEDFGNQNAFRLLETYQEKYCTFNDDIQGTASVAVAGLLASLRITKSRLSDYTIVFQGAGEASLGIAELIVRAMAKEGTSIEDAKSKIWMVDSKGLIVKGREGLTSHKLRFAQNRAPVSTLLEVVKSAKPNVLIGAAAVAGAFTTEILKEMAKNNERPIIFALSNPTAKAECTAEQAYTATMGKCVFASGSPFLPVTYNGQTFYPGQGNNSYIFPGVALGVICVGIKTISNELFLVAAQALADLVSERDLDRGSLYPPLAAIQNCSTKIAVRVADYAYKTGVASVFPEPLDKENFIKAELYDTSYSSAIPARYAWPKL</sequence>
<dbReference type="Proteomes" id="UP000009046">
    <property type="component" value="Unassembled WGS sequence"/>
</dbReference>
<feature type="domain" description="Malic enzyme N-terminal" evidence="8">
    <location>
        <begin position="102"/>
        <end position="283"/>
    </location>
</feature>
<evidence type="ECO:0000313" key="11">
    <source>
        <dbReference type="Proteomes" id="UP000009046"/>
    </source>
</evidence>
<dbReference type="GO" id="GO:0004473">
    <property type="term" value="F:malate dehydrogenase (decarboxylating) (NADP+) activity"/>
    <property type="evidence" value="ECO:0007669"/>
    <property type="project" value="TreeGrafter"/>
</dbReference>